<dbReference type="GO" id="GO:0016787">
    <property type="term" value="F:hydrolase activity"/>
    <property type="evidence" value="ECO:0007669"/>
    <property type="project" value="UniProtKB-KW"/>
</dbReference>
<dbReference type="PANTHER" id="PTHR12872">
    <property type="entry name" value="ALPHA-N-ACETYLGLUCOSAMINIDASE"/>
    <property type="match status" value="1"/>
</dbReference>
<dbReference type="InterPro" id="IPR007781">
    <property type="entry name" value="NAGLU"/>
</dbReference>
<dbReference type="InterPro" id="IPR024240">
    <property type="entry name" value="NAGLU_N"/>
</dbReference>
<dbReference type="InterPro" id="IPR029018">
    <property type="entry name" value="Hex-like_dom2"/>
</dbReference>
<proteinExistence type="predicted"/>
<evidence type="ECO:0000259" key="5">
    <source>
        <dbReference type="Pfam" id="PF12972"/>
    </source>
</evidence>
<evidence type="ECO:0000256" key="1">
    <source>
        <dbReference type="ARBA" id="ARBA00022801"/>
    </source>
</evidence>
<dbReference type="InterPro" id="IPR024732">
    <property type="entry name" value="NAGLU_C"/>
</dbReference>
<evidence type="ECO:0000313" key="7">
    <source>
        <dbReference type="Proteomes" id="UP000438914"/>
    </source>
</evidence>
<dbReference type="EMBL" id="VUNG01000050">
    <property type="protein sequence ID" value="MST85754.1"/>
    <property type="molecule type" value="Genomic_DNA"/>
</dbReference>
<dbReference type="GO" id="GO:0005975">
    <property type="term" value="P:carbohydrate metabolic process"/>
    <property type="evidence" value="ECO:0007669"/>
    <property type="project" value="UniProtKB-ARBA"/>
</dbReference>
<feature type="domain" description="Alpha-N-acetylglucosaminidase C-terminal" evidence="5">
    <location>
        <begin position="471"/>
        <end position="762"/>
    </location>
</feature>
<protein>
    <submittedName>
        <fullName evidence="6">Alpha-N-acetylglucosaminidase</fullName>
    </submittedName>
</protein>
<dbReference type="Pfam" id="PF05089">
    <property type="entry name" value="NAGLU"/>
    <property type="match status" value="1"/>
</dbReference>
<evidence type="ECO:0000259" key="3">
    <source>
        <dbReference type="Pfam" id="PF05089"/>
    </source>
</evidence>
<dbReference type="Gene3D" id="3.30.379.10">
    <property type="entry name" value="Chitobiase/beta-hexosaminidase domain 2-like"/>
    <property type="match status" value="1"/>
</dbReference>
<keyword evidence="1" id="KW-0378">Hydrolase</keyword>
<dbReference type="Pfam" id="PF12972">
    <property type="entry name" value="NAGLU_C"/>
    <property type="match status" value="1"/>
</dbReference>
<evidence type="ECO:0000259" key="4">
    <source>
        <dbReference type="Pfam" id="PF12971"/>
    </source>
</evidence>
<reference evidence="6 7" key="1">
    <citation type="submission" date="2019-08" db="EMBL/GenBank/DDBJ databases">
        <title>In-depth cultivation of the pig gut microbiome towards novel bacterial diversity and tailored functional studies.</title>
        <authorList>
            <person name="Wylensek D."/>
            <person name="Hitch T.C.A."/>
            <person name="Clavel T."/>
        </authorList>
    </citation>
    <scope>NUCLEOTIDE SEQUENCE [LARGE SCALE GENOMIC DNA]</scope>
    <source>
        <strain evidence="6 7">LKV-178-WT-2A</strain>
    </source>
</reference>
<feature type="chain" id="PRO_5029443287" evidence="2">
    <location>
        <begin position="31"/>
        <end position="773"/>
    </location>
</feature>
<evidence type="ECO:0000313" key="6">
    <source>
        <dbReference type="EMBL" id="MST85754.1"/>
    </source>
</evidence>
<feature type="signal peptide" evidence="2">
    <location>
        <begin position="1"/>
        <end position="30"/>
    </location>
</feature>
<organism evidence="6 7">
    <name type="scientific">Hallella mizrahii</name>
    <dbReference type="NCBI Taxonomy" id="2606637"/>
    <lineage>
        <taxon>Bacteria</taxon>
        <taxon>Pseudomonadati</taxon>
        <taxon>Bacteroidota</taxon>
        <taxon>Bacteroidia</taxon>
        <taxon>Bacteroidales</taxon>
        <taxon>Prevotellaceae</taxon>
        <taxon>Hallella</taxon>
    </lineage>
</organism>
<dbReference type="Gene3D" id="1.20.120.670">
    <property type="entry name" value="N-acetyl-b-d-glucoasminidase"/>
    <property type="match status" value="1"/>
</dbReference>
<dbReference type="AlphaFoldDB" id="A0A7K0KIS6"/>
<gene>
    <name evidence="6" type="ORF">FYJ73_13955</name>
</gene>
<feature type="domain" description="Alpha-N-acetylglucosaminidase N-terminal" evidence="4">
    <location>
        <begin position="32"/>
        <end position="110"/>
    </location>
</feature>
<dbReference type="Pfam" id="PF12971">
    <property type="entry name" value="NAGLU_N"/>
    <property type="match status" value="1"/>
</dbReference>
<sequence>MLSKHNNTKNKVRQILVVTLSLLTPVMAAANPVDDLLNRMDAGAARKFITELQPSDTDFFELSQRDGKVCVKGNTWVNIATGVNWYLKHYAGIMVSWNNMHPRLPERLPAVKGKERRTTWLTDRYDFNYCTFSYSMAFWDWNRWQEEIDWMALHGINMPLAVTGEEVVWRNMLLKLGYSKEEIGRFIAGPAFLAWWAMNNLEGWGGPLPDNWYRQQEALQKRILQRERSLGMHPVLPGYCGMLPHDAKTKMGVSVTDGGQWNGYTRPSNLIATDPSFDRIADLYYKELTRLYGKASYYSMDPFHESADNSAIDYAACGRKLLAAMKRVNPKAVWVVQGWTENPRPAMADSLPAQDLMVLDLFSECRPMFGAPSVWRRDKGYGDHPWLFCMLENFGANVGLHGRMDQLLHNFRLAVAPTSPLQSARQHLRGWGYTMEGSENNPVMFELMSELPWMTDSLPNDEDIAAFKQRWLNSYVRARYGVADPALQQAWQVLANSIYNCPLGNNQQGPHESIFDGRPSTDNFQVKSWSKMHNYYDPNDTRRAAELMTSVADKYRGNNNFEYDLVDITRQALDDQARLQYLRTIADYRGFDRRAFSADSARFLHMLLLQDSLLGTRREFRLGHWTEAARSLGRTPQEKDLYEWNARVQITTWGNRDCADRGGLRDYAHKEWQGLLSDFYYVRWQTYLDALSRQMAHDSRPDASALGEGANANKTATELFAMALPKAPVIDWYAMEEPWTLRHNTYSPVPVGDCVDMAKRVMAFLSETKCRAF</sequence>
<feature type="domain" description="Alpha-N-acetylglucosaminidase tim-barrel" evidence="3">
    <location>
        <begin position="124"/>
        <end position="454"/>
    </location>
</feature>
<comment type="caution">
    <text evidence="6">The sequence shown here is derived from an EMBL/GenBank/DDBJ whole genome shotgun (WGS) entry which is preliminary data.</text>
</comment>
<dbReference type="Gene3D" id="3.20.20.80">
    <property type="entry name" value="Glycosidases"/>
    <property type="match status" value="1"/>
</dbReference>
<keyword evidence="7" id="KW-1185">Reference proteome</keyword>
<dbReference type="PANTHER" id="PTHR12872:SF1">
    <property type="entry name" value="ALPHA-N-ACETYLGLUCOSAMINIDASE"/>
    <property type="match status" value="1"/>
</dbReference>
<dbReference type="InterPro" id="IPR024733">
    <property type="entry name" value="NAGLU_tim-barrel"/>
</dbReference>
<evidence type="ECO:0000256" key="2">
    <source>
        <dbReference type="SAM" id="SignalP"/>
    </source>
</evidence>
<accession>A0A7K0KIS6</accession>
<keyword evidence="2" id="KW-0732">Signal</keyword>
<name>A0A7K0KIS6_9BACT</name>
<dbReference type="Proteomes" id="UP000438914">
    <property type="component" value="Unassembled WGS sequence"/>
</dbReference>